<proteinExistence type="predicted"/>
<dbReference type="EMBL" id="BK014855">
    <property type="protein sequence ID" value="DAD79021.1"/>
    <property type="molecule type" value="Genomic_DNA"/>
</dbReference>
<protein>
    <submittedName>
        <fullName evidence="1">Uncharacterized protein</fullName>
    </submittedName>
</protein>
<evidence type="ECO:0000313" key="1">
    <source>
        <dbReference type="EMBL" id="DAD79021.1"/>
    </source>
</evidence>
<organism evidence="1">
    <name type="scientific">Siphoviridae sp. ctv4j104</name>
    <dbReference type="NCBI Taxonomy" id="2826510"/>
    <lineage>
        <taxon>Viruses</taxon>
        <taxon>Duplodnaviria</taxon>
        <taxon>Heunggongvirae</taxon>
        <taxon>Uroviricota</taxon>
        <taxon>Caudoviricetes</taxon>
    </lineage>
</organism>
<reference evidence="1" key="1">
    <citation type="journal article" date="2021" name="Proc. Natl. Acad. Sci. U.S.A.">
        <title>A Catalog of Tens of Thousands of Viruses from Human Metagenomes Reveals Hidden Associations with Chronic Diseases.</title>
        <authorList>
            <person name="Tisza M.J."/>
            <person name="Buck C.B."/>
        </authorList>
    </citation>
    <scope>NUCLEOTIDE SEQUENCE</scope>
    <source>
        <strain evidence="1">Ctv4j104</strain>
    </source>
</reference>
<name>A0A8S5M9Q4_9CAUD</name>
<accession>A0A8S5M9Q4</accession>
<sequence>MNRIPKNFYLVTARVTEDSSATGGIRKDDLLEIYRNDFGLLAYNNRDNTYYYISNDFYRDCLNVLEVVE</sequence>